<dbReference type="EMBL" id="ACCF01000132">
    <property type="protein sequence ID" value="EEF67590.1"/>
    <property type="molecule type" value="Genomic_DNA"/>
</dbReference>
<dbReference type="Proteomes" id="UP000005950">
    <property type="component" value="Unassembled WGS sequence"/>
</dbReference>
<dbReference type="HOGENOM" id="CLU_2093475_0_0_9"/>
<keyword evidence="2" id="KW-0732">Signal</keyword>
<name>B9Y8V4_9FIRM</name>
<protein>
    <recommendedName>
        <fullName evidence="5">Lipoprotein</fullName>
    </recommendedName>
</protein>
<gene>
    <name evidence="3" type="ORF">HOLDEFILI_02254</name>
</gene>
<evidence type="ECO:0000256" key="2">
    <source>
        <dbReference type="SAM" id="SignalP"/>
    </source>
</evidence>
<evidence type="ECO:0000256" key="1">
    <source>
        <dbReference type="SAM" id="MobiDB-lite"/>
    </source>
</evidence>
<feature type="compositionally biased region" description="Basic and acidic residues" evidence="1">
    <location>
        <begin position="49"/>
        <end position="58"/>
    </location>
</feature>
<dbReference type="PROSITE" id="PS51257">
    <property type="entry name" value="PROKAR_LIPOPROTEIN"/>
    <property type="match status" value="1"/>
</dbReference>
<dbReference type="STRING" id="545696.HOLDEFILI_02254"/>
<feature type="region of interest" description="Disordered" evidence="1">
    <location>
        <begin position="49"/>
        <end position="79"/>
    </location>
</feature>
<dbReference type="AlphaFoldDB" id="B9Y8V4"/>
<proteinExistence type="predicted"/>
<dbReference type="RefSeq" id="WP_006059439.1">
    <property type="nucleotide sequence ID" value="NZ_GG657557.1"/>
</dbReference>
<feature type="chain" id="PRO_5002894914" description="Lipoprotein" evidence="2">
    <location>
        <begin position="21"/>
        <end position="116"/>
    </location>
</feature>
<dbReference type="OrthoDB" id="9779098at2"/>
<organism evidence="3 4">
    <name type="scientific">Holdemania filiformis DSM 12042</name>
    <dbReference type="NCBI Taxonomy" id="545696"/>
    <lineage>
        <taxon>Bacteria</taxon>
        <taxon>Bacillati</taxon>
        <taxon>Bacillota</taxon>
        <taxon>Erysipelotrichia</taxon>
        <taxon>Erysipelotrichales</taxon>
        <taxon>Erysipelotrichaceae</taxon>
        <taxon>Holdemania</taxon>
    </lineage>
</organism>
<comment type="caution">
    <text evidence="3">The sequence shown here is derived from an EMBL/GenBank/DDBJ whole genome shotgun (WGS) entry which is preliminary data.</text>
</comment>
<reference evidence="3 4" key="2">
    <citation type="submission" date="2009-02" db="EMBL/GenBank/DDBJ databases">
        <title>Draft genome sequence of Holdemania filiformis DSM 12042.</title>
        <authorList>
            <person name="Sudarsanam P."/>
            <person name="Ley R."/>
            <person name="Guruge J."/>
            <person name="Turnbaugh P.J."/>
            <person name="Mahowald M."/>
            <person name="Liep D."/>
            <person name="Gordon J."/>
        </authorList>
    </citation>
    <scope>NUCLEOTIDE SEQUENCE [LARGE SCALE GENOMIC DNA]</scope>
    <source>
        <strain evidence="3 4">DSM 12042</strain>
    </source>
</reference>
<dbReference type="eggNOG" id="ENOG50316Y8">
    <property type="taxonomic scope" value="Bacteria"/>
</dbReference>
<feature type="signal peptide" evidence="2">
    <location>
        <begin position="1"/>
        <end position="20"/>
    </location>
</feature>
<evidence type="ECO:0000313" key="3">
    <source>
        <dbReference type="EMBL" id="EEF67590.1"/>
    </source>
</evidence>
<accession>B9Y8V4</accession>
<evidence type="ECO:0008006" key="5">
    <source>
        <dbReference type="Google" id="ProtNLM"/>
    </source>
</evidence>
<sequence length="116" mass="12545">MKKIISFAAFVLLLALASCAAHPEASGMAEKPDLVPMVRVEGTLYRDTGNESRAENHSGKRTGKITSTVGADEKPTVDDQSNFGTGYEYQIAAEGAIEIFINDRWFIFEAEGNGSD</sequence>
<reference evidence="3 4" key="1">
    <citation type="submission" date="2008-12" db="EMBL/GenBank/DDBJ databases">
        <authorList>
            <person name="Fulton L."/>
            <person name="Clifton S."/>
            <person name="Fulton B."/>
            <person name="Xu J."/>
            <person name="Minx P."/>
            <person name="Pepin K.H."/>
            <person name="Johnson M."/>
            <person name="Bhonagiri V."/>
            <person name="Nash W.E."/>
            <person name="Mardis E.R."/>
            <person name="Wilson R.K."/>
        </authorList>
    </citation>
    <scope>NUCLEOTIDE SEQUENCE [LARGE SCALE GENOMIC DNA]</scope>
    <source>
        <strain evidence="3 4">DSM 12042</strain>
    </source>
</reference>
<evidence type="ECO:0000313" key="4">
    <source>
        <dbReference type="Proteomes" id="UP000005950"/>
    </source>
</evidence>